<keyword evidence="5 9" id="KW-0472">Membrane</keyword>
<evidence type="ECO:0000256" key="10">
    <source>
        <dbReference type="SAM" id="SignalP"/>
    </source>
</evidence>
<dbReference type="SMART" id="SM00192">
    <property type="entry name" value="LDLa"/>
    <property type="match status" value="2"/>
</dbReference>
<dbReference type="PROSITE" id="PS50068">
    <property type="entry name" value="LDLRA_2"/>
    <property type="match status" value="2"/>
</dbReference>
<feature type="signal peptide" evidence="10">
    <location>
        <begin position="1"/>
        <end position="18"/>
    </location>
</feature>
<sequence length="563" mass="62756">MIEKVIFVVFLLIQLCPANRTGYCGEVDLRNARGIMEIEYHPSVSSIYCNWTIHSGPETITTLKILHSETTWCYKHNECCLFISNGKRMIKRLCNEKIDKPKALSIKTNSPIYVVLEAKHNNLELILTYMIRNSSECSYSDYQCNDKSKCYNESVMCTDSFICQDYSHNLGCGPCQFNASLCDTTYRVCFDDTQRCDGMVHCPKGEDEVNCTDKCVGRIMCANDNVCISKDQVCDRSLDCPSGMDEQNCDNINPSKSIIILTLFVMCSLCSILFICLVFRWVTSRRDMNRLLNDLPEFPLAPFQGPGEQDQDSTSSGVFGESEFRQGGGIYESYMMTIKKRSISKSVQAGAGIYNHNELDGENELVVLASLNVPLDSCVGLSISKDNASELASKGSIKTSKYLGNSEGSTSETYSVYSLISKETKPNTSKSSLMTRDSGKSTNVSYTLKVRPPSSRSSSTLSAPKRKKSPAPNPSRSTDVFERAQSMTVIDPIMMDLIRQFDRDGSEANMPKSEGMASDGQWIDVDEDAAISNKPKGNKANVRNRTRSGKKGILKSRRLQSFR</sequence>
<feature type="transmembrane region" description="Helical" evidence="9">
    <location>
        <begin position="258"/>
        <end position="282"/>
    </location>
</feature>
<dbReference type="SUPFAM" id="SSF57424">
    <property type="entry name" value="LDL receptor-like module"/>
    <property type="match status" value="2"/>
</dbReference>
<proteinExistence type="predicted"/>
<dbReference type="InterPro" id="IPR036055">
    <property type="entry name" value="LDL_receptor-like_sf"/>
</dbReference>
<feature type="compositionally biased region" description="Basic residues" evidence="8">
    <location>
        <begin position="542"/>
        <end position="563"/>
    </location>
</feature>
<feature type="region of interest" description="Disordered" evidence="8">
    <location>
        <begin position="505"/>
        <end position="563"/>
    </location>
</feature>
<comment type="caution">
    <text evidence="11">The sequence shown here is derived from an EMBL/GenBank/DDBJ whole genome shotgun (WGS) entry which is preliminary data.</text>
</comment>
<dbReference type="PANTHER" id="PTHR24270:SF62">
    <property type="entry name" value="LOW-DENSITY LIPOPROTEIN RECEPTOR-RELATED PROTEIN 2"/>
    <property type="match status" value="1"/>
</dbReference>
<dbReference type="Proteomes" id="UP001152888">
    <property type="component" value="Unassembled WGS sequence"/>
</dbReference>
<dbReference type="OrthoDB" id="9988974at2759"/>
<keyword evidence="12" id="KW-1185">Reference proteome</keyword>
<reference evidence="11" key="1">
    <citation type="submission" date="2022-03" db="EMBL/GenBank/DDBJ databases">
        <authorList>
            <person name="Sayadi A."/>
        </authorList>
    </citation>
    <scope>NUCLEOTIDE SEQUENCE</scope>
</reference>
<dbReference type="PRINTS" id="PR00261">
    <property type="entry name" value="LDLRECEPTOR"/>
</dbReference>
<keyword evidence="6 7" id="KW-1015">Disulfide bond</keyword>
<feature type="disulfide bond" evidence="7">
    <location>
        <begin position="196"/>
        <end position="211"/>
    </location>
</feature>
<dbReference type="InterPro" id="IPR002172">
    <property type="entry name" value="LDrepeatLR_classA_rpt"/>
</dbReference>
<gene>
    <name evidence="11" type="ORF">ACAOBT_LOCUS6876</name>
</gene>
<dbReference type="AlphaFoldDB" id="A0A9P0K4X4"/>
<evidence type="ECO:0000256" key="8">
    <source>
        <dbReference type="SAM" id="MobiDB-lite"/>
    </source>
</evidence>
<evidence type="ECO:0000256" key="1">
    <source>
        <dbReference type="ARBA" id="ARBA00004167"/>
    </source>
</evidence>
<feature type="region of interest" description="Disordered" evidence="8">
    <location>
        <begin position="425"/>
        <end position="483"/>
    </location>
</feature>
<keyword evidence="3" id="KW-0677">Repeat</keyword>
<evidence type="ECO:0000256" key="6">
    <source>
        <dbReference type="ARBA" id="ARBA00023157"/>
    </source>
</evidence>
<accession>A0A9P0K4X4</accession>
<dbReference type="InterPro" id="IPR050685">
    <property type="entry name" value="LDLR"/>
</dbReference>
<evidence type="ECO:0000256" key="9">
    <source>
        <dbReference type="SAM" id="Phobius"/>
    </source>
</evidence>
<evidence type="ECO:0000256" key="2">
    <source>
        <dbReference type="ARBA" id="ARBA00022692"/>
    </source>
</evidence>
<evidence type="ECO:0000256" key="7">
    <source>
        <dbReference type="PROSITE-ProRule" id="PRU00124"/>
    </source>
</evidence>
<keyword evidence="4 9" id="KW-1133">Transmembrane helix</keyword>
<feature type="compositionally biased region" description="Polar residues" evidence="8">
    <location>
        <begin position="426"/>
        <end position="446"/>
    </location>
</feature>
<dbReference type="GO" id="GO:0016192">
    <property type="term" value="P:vesicle-mediated transport"/>
    <property type="evidence" value="ECO:0007669"/>
    <property type="project" value="UniProtKB-ARBA"/>
</dbReference>
<organism evidence="11 12">
    <name type="scientific">Acanthoscelides obtectus</name>
    <name type="common">Bean weevil</name>
    <name type="synonym">Bruchus obtectus</name>
    <dbReference type="NCBI Taxonomy" id="200917"/>
    <lineage>
        <taxon>Eukaryota</taxon>
        <taxon>Metazoa</taxon>
        <taxon>Ecdysozoa</taxon>
        <taxon>Arthropoda</taxon>
        <taxon>Hexapoda</taxon>
        <taxon>Insecta</taxon>
        <taxon>Pterygota</taxon>
        <taxon>Neoptera</taxon>
        <taxon>Endopterygota</taxon>
        <taxon>Coleoptera</taxon>
        <taxon>Polyphaga</taxon>
        <taxon>Cucujiformia</taxon>
        <taxon>Chrysomeloidea</taxon>
        <taxon>Chrysomelidae</taxon>
        <taxon>Bruchinae</taxon>
        <taxon>Bruchini</taxon>
        <taxon>Acanthoscelides</taxon>
    </lineage>
</organism>
<keyword evidence="2 9" id="KW-0812">Transmembrane</keyword>
<feature type="region of interest" description="Disordered" evidence="8">
    <location>
        <begin position="303"/>
        <end position="322"/>
    </location>
</feature>
<dbReference type="GO" id="GO:0005886">
    <property type="term" value="C:plasma membrane"/>
    <property type="evidence" value="ECO:0007669"/>
    <property type="project" value="TreeGrafter"/>
</dbReference>
<dbReference type="Gene3D" id="4.10.400.10">
    <property type="entry name" value="Low-density Lipoprotein Receptor"/>
    <property type="match status" value="1"/>
</dbReference>
<feature type="chain" id="PRO_5040227616" description="CUB domain-containing protein" evidence="10">
    <location>
        <begin position="19"/>
        <end position="563"/>
    </location>
</feature>
<protein>
    <recommendedName>
        <fullName evidence="13">CUB domain-containing protein</fullName>
    </recommendedName>
</protein>
<comment type="caution">
    <text evidence="7">Lacks conserved residue(s) required for the propagation of feature annotation.</text>
</comment>
<evidence type="ECO:0008006" key="13">
    <source>
        <dbReference type="Google" id="ProtNLM"/>
    </source>
</evidence>
<dbReference type="CDD" id="cd00112">
    <property type="entry name" value="LDLa"/>
    <property type="match status" value="2"/>
</dbReference>
<feature type="disulfide bond" evidence="7">
    <location>
        <begin position="215"/>
        <end position="227"/>
    </location>
</feature>
<evidence type="ECO:0000256" key="4">
    <source>
        <dbReference type="ARBA" id="ARBA00022989"/>
    </source>
</evidence>
<evidence type="ECO:0000256" key="5">
    <source>
        <dbReference type="ARBA" id="ARBA00023136"/>
    </source>
</evidence>
<evidence type="ECO:0000313" key="11">
    <source>
        <dbReference type="EMBL" id="CAH1966489.1"/>
    </source>
</evidence>
<feature type="disulfide bond" evidence="7">
    <location>
        <begin position="234"/>
        <end position="249"/>
    </location>
</feature>
<dbReference type="PANTHER" id="PTHR24270">
    <property type="entry name" value="LOW-DENSITY LIPOPROTEIN RECEPTOR-RELATED"/>
    <property type="match status" value="1"/>
</dbReference>
<dbReference type="EMBL" id="CAKOFQ010006734">
    <property type="protein sequence ID" value="CAH1966489.1"/>
    <property type="molecule type" value="Genomic_DNA"/>
</dbReference>
<evidence type="ECO:0000256" key="3">
    <source>
        <dbReference type="ARBA" id="ARBA00022737"/>
    </source>
</evidence>
<name>A0A9P0K4X4_ACAOB</name>
<evidence type="ECO:0000313" key="12">
    <source>
        <dbReference type="Proteomes" id="UP001152888"/>
    </source>
</evidence>
<keyword evidence="10" id="KW-0732">Signal</keyword>
<comment type="subcellular location">
    <subcellularLocation>
        <location evidence="1">Membrane</location>
        <topology evidence="1">Single-pass membrane protein</topology>
    </subcellularLocation>
</comment>